<comment type="similarity">
    <text evidence="1 4">Belongs to the CMC family.</text>
</comment>
<dbReference type="Pfam" id="PF08583">
    <property type="entry name" value="Cmc1"/>
    <property type="match status" value="1"/>
</dbReference>
<organism evidence="5 6">
    <name type="scientific">Conidiobolus coronatus (strain ATCC 28846 / CBS 209.66 / NRRL 28638)</name>
    <name type="common">Delacroixia coronata</name>
    <dbReference type="NCBI Taxonomy" id="796925"/>
    <lineage>
        <taxon>Eukaryota</taxon>
        <taxon>Fungi</taxon>
        <taxon>Fungi incertae sedis</taxon>
        <taxon>Zoopagomycota</taxon>
        <taxon>Entomophthoromycotina</taxon>
        <taxon>Entomophthoromycetes</taxon>
        <taxon>Entomophthorales</taxon>
        <taxon>Ancylistaceae</taxon>
        <taxon>Conidiobolus</taxon>
    </lineage>
</organism>
<dbReference type="Proteomes" id="UP000070444">
    <property type="component" value="Unassembled WGS sequence"/>
</dbReference>
<proteinExistence type="inferred from homology"/>
<evidence type="ECO:0000256" key="2">
    <source>
        <dbReference type="ARBA" id="ARBA00023128"/>
    </source>
</evidence>
<comment type="function">
    <text evidence="4">Required for mitochondrial cytochrome c oxidase (COX) assembly and respiration.</text>
</comment>
<dbReference type="PANTHER" id="PTHR22977:SF1">
    <property type="entry name" value="COX ASSEMBLY MITOCHONDRIAL PROTEIN 2 HOMOLOG"/>
    <property type="match status" value="1"/>
</dbReference>
<keyword evidence="4" id="KW-0143">Chaperone</keyword>
<evidence type="ECO:0000256" key="4">
    <source>
        <dbReference type="RuleBase" id="RU364104"/>
    </source>
</evidence>
<dbReference type="InterPro" id="IPR013892">
    <property type="entry name" value="Cyt_c_biogenesis_Cmc1-like"/>
</dbReference>
<protein>
    <recommendedName>
        <fullName evidence="4">COX assembly mitochondrial protein</fullName>
    </recommendedName>
</protein>
<reference evidence="5 6" key="1">
    <citation type="journal article" date="2015" name="Genome Biol. Evol.">
        <title>Phylogenomic analyses indicate that early fungi evolved digesting cell walls of algal ancestors of land plants.</title>
        <authorList>
            <person name="Chang Y."/>
            <person name="Wang S."/>
            <person name="Sekimoto S."/>
            <person name="Aerts A.L."/>
            <person name="Choi C."/>
            <person name="Clum A."/>
            <person name="LaButti K.M."/>
            <person name="Lindquist E.A."/>
            <person name="Yee Ngan C."/>
            <person name="Ohm R.A."/>
            <person name="Salamov A.A."/>
            <person name="Grigoriev I.V."/>
            <person name="Spatafora J.W."/>
            <person name="Berbee M.L."/>
        </authorList>
    </citation>
    <scope>NUCLEOTIDE SEQUENCE [LARGE SCALE GENOMIC DNA]</scope>
    <source>
        <strain evidence="5 6">NRRL 28638</strain>
    </source>
</reference>
<evidence type="ECO:0000313" key="5">
    <source>
        <dbReference type="EMBL" id="KXN65870.1"/>
    </source>
</evidence>
<dbReference type="PANTHER" id="PTHR22977">
    <property type="entry name" value="COX ASSEMBLY MITOCHONDRIAL PROTEIN"/>
    <property type="match status" value="1"/>
</dbReference>
<name>A0A137NT16_CONC2</name>
<evidence type="ECO:0000256" key="1">
    <source>
        <dbReference type="ARBA" id="ARBA00007347"/>
    </source>
</evidence>
<comment type="subcellular location">
    <subcellularLocation>
        <location evidence="4">Mitochondrion inner membrane</location>
    </subcellularLocation>
</comment>
<keyword evidence="2 4" id="KW-0496">Mitochondrion</keyword>
<dbReference type="PROSITE" id="PS51808">
    <property type="entry name" value="CHCH"/>
    <property type="match status" value="1"/>
</dbReference>
<dbReference type="OMA" id="CLRNEYI"/>
<dbReference type="EMBL" id="KQ964803">
    <property type="protein sequence ID" value="KXN65870.1"/>
    <property type="molecule type" value="Genomic_DNA"/>
</dbReference>
<dbReference type="AlphaFoldDB" id="A0A137NT16"/>
<dbReference type="STRING" id="796925.A0A137NT16"/>
<keyword evidence="4" id="KW-0472">Membrane</keyword>
<keyword evidence="3" id="KW-1015">Disulfide bond</keyword>
<dbReference type="OrthoDB" id="532630at2759"/>
<evidence type="ECO:0000313" key="6">
    <source>
        <dbReference type="Proteomes" id="UP000070444"/>
    </source>
</evidence>
<accession>A0A137NT16</accession>
<dbReference type="GO" id="GO:0005743">
    <property type="term" value="C:mitochondrial inner membrane"/>
    <property type="evidence" value="ECO:0007669"/>
    <property type="project" value="UniProtKB-SubCell"/>
</dbReference>
<keyword evidence="6" id="KW-1185">Reference proteome</keyword>
<keyword evidence="4" id="KW-0999">Mitochondrion inner membrane</keyword>
<evidence type="ECO:0000256" key="3">
    <source>
        <dbReference type="ARBA" id="ARBA00023157"/>
    </source>
</evidence>
<gene>
    <name evidence="5" type="ORF">CONCODRAFT_80662</name>
</gene>
<sequence length="86" mass="10270">MHPTLTPHKHKDCYEVIMNLSNCHLQNPILKFVGYCNSYKTELNGCLQEEFEVIRRAKYEKAKAKRERTEKLWKEIDEDINSTKQN</sequence>